<dbReference type="SUPFAM" id="SSF53474">
    <property type="entry name" value="alpha/beta-Hydrolases"/>
    <property type="match status" value="1"/>
</dbReference>
<dbReference type="InterPro" id="IPR002410">
    <property type="entry name" value="Peptidase_S33"/>
</dbReference>
<dbReference type="InterPro" id="IPR000073">
    <property type="entry name" value="AB_hydrolase_1"/>
</dbReference>
<proteinExistence type="inferred from homology"/>
<dbReference type="GO" id="GO:0004177">
    <property type="term" value="F:aminopeptidase activity"/>
    <property type="evidence" value="ECO:0007669"/>
    <property type="project" value="UniProtKB-EC"/>
</dbReference>
<dbReference type="AlphaFoldDB" id="A0A7H0SQ43"/>
<feature type="domain" description="AB hydrolase-1" evidence="3">
    <location>
        <begin position="47"/>
        <end position="189"/>
    </location>
</feature>
<dbReference type="EMBL" id="CP046884">
    <property type="protein sequence ID" value="QNQ90668.1"/>
    <property type="molecule type" value="Genomic_DNA"/>
</dbReference>
<dbReference type="PRINTS" id="PR00793">
    <property type="entry name" value="PROAMNOPTASE"/>
</dbReference>
<keyword evidence="2 4" id="KW-0378">Hydrolase</keyword>
<dbReference type="InterPro" id="IPR029058">
    <property type="entry name" value="AB_hydrolase_fold"/>
</dbReference>
<sequence length="425" mass="47943">MNSTLLYGHRVIEHRIDVPLVHDDPRRGTIPLFARELQPKNLTPDTPVVLYLQGGPGFPSPRPTELGGWLAELLSDHRVVLLDQRGTGRSGRIDVQGGVPSAEILTHYRQDSICADAELLRQHLGLQTWSLFGQSFGGFCITHYLSTYPGSVDYAYLTGGLPGINNDADEVYRHTYSALTRRHREFFRRYPWAEKQIREISHHLNNEEEILPTGERLSSRRFRTVGIELGRGTGLENLAYLLEEPFHSRAGKKCLRGDFLEEVGRRTSFHTAPLYAVMHESIYGGVVSGATAWAAARVAESLPGFSENADPTDSSEPFYLYGEHIFPWQFQEDAALQPFASVAEELARKRDWPQLYDAEALAENPAICAAAIYLDDIFVPLELSQRTAAYFRDLRPWISNQYHHNGIAQDGAAIVRRLINLTRNF</sequence>
<dbReference type="GO" id="GO:0006508">
    <property type="term" value="P:proteolysis"/>
    <property type="evidence" value="ECO:0007669"/>
    <property type="project" value="InterPro"/>
</dbReference>
<evidence type="ECO:0000256" key="1">
    <source>
        <dbReference type="ARBA" id="ARBA00010088"/>
    </source>
</evidence>
<dbReference type="RefSeq" id="WP_187973982.1">
    <property type="nucleotide sequence ID" value="NZ_CP046884.1"/>
</dbReference>
<dbReference type="KEGG" id="cpoy:GP475_08485"/>
<evidence type="ECO:0000313" key="4">
    <source>
        <dbReference type="EMBL" id="QNQ90668.1"/>
    </source>
</evidence>
<name>A0A7H0SQ43_9CORY</name>
<keyword evidence="5" id="KW-1185">Reference proteome</keyword>
<organism evidence="4 5">
    <name type="scientific">Corynebacterium poyangense</name>
    <dbReference type="NCBI Taxonomy" id="2684405"/>
    <lineage>
        <taxon>Bacteria</taxon>
        <taxon>Bacillati</taxon>
        <taxon>Actinomycetota</taxon>
        <taxon>Actinomycetes</taxon>
        <taxon>Mycobacteriales</taxon>
        <taxon>Corynebacteriaceae</taxon>
        <taxon>Corynebacterium</taxon>
    </lineage>
</organism>
<dbReference type="PANTHER" id="PTHR43248:SF2">
    <property type="entry name" value="PROLYL AMINOPEPTIDASE"/>
    <property type="match status" value="1"/>
</dbReference>
<dbReference type="Proteomes" id="UP000516320">
    <property type="component" value="Chromosome"/>
</dbReference>
<evidence type="ECO:0000313" key="5">
    <source>
        <dbReference type="Proteomes" id="UP000516320"/>
    </source>
</evidence>
<dbReference type="PANTHER" id="PTHR43248">
    <property type="entry name" value="2-SUCCINYL-6-HYDROXY-2,4-CYCLOHEXADIENE-1-CARBOXYLATE SYNTHASE"/>
    <property type="match status" value="1"/>
</dbReference>
<evidence type="ECO:0000259" key="3">
    <source>
        <dbReference type="Pfam" id="PF00561"/>
    </source>
</evidence>
<reference evidence="4 5" key="1">
    <citation type="submission" date="2019-12" db="EMBL/GenBank/DDBJ databases">
        <title>Corynebacterium sp. nov., isolated from feces of the Anser Albifrons in China.</title>
        <authorList>
            <person name="Liu Q."/>
        </authorList>
    </citation>
    <scope>NUCLEOTIDE SEQUENCE [LARGE SCALE GENOMIC DNA]</scope>
    <source>
        <strain evidence="4 5">4H37-19</strain>
    </source>
</reference>
<protein>
    <submittedName>
        <fullName evidence="4">Alpha/beta fold hydrolase</fullName>
    </submittedName>
</protein>
<dbReference type="Pfam" id="PF00561">
    <property type="entry name" value="Abhydrolase_1"/>
    <property type="match status" value="1"/>
</dbReference>
<gene>
    <name evidence="4" type="ORF">GP475_08485</name>
</gene>
<comment type="similarity">
    <text evidence="1">Belongs to the peptidase S33 family.</text>
</comment>
<dbReference type="Gene3D" id="3.40.50.1820">
    <property type="entry name" value="alpha/beta hydrolase"/>
    <property type="match status" value="1"/>
</dbReference>
<accession>A0A7H0SQ43</accession>
<dbReference type="InterPro" id="IPR051601">
    <property type="entry name" value="Serine_prot/Carboxylest_S33"/>
</dbReference>
<evidence type="ECO:0000256" key="2">
    <source>
        <dbReference type="ARBA" id="ARBA00022801"/>
    </source>
</evidence>